<proteinExistence type="predicted"/>
<comment type="caution">
    <text evidence="1">The sequence shown here is derived from an EMBL/GenBank/DDBJ whole genome shotgun (WGS) entry which is preliminary data.</text>
</comment>
<organism evidence="1 2">
    <name type="scientific">Camellia lanceoleosa</name>
    <dbReference type="NCBI Taxonomy" id="1840588"/>
    <lineage>
        <taxon>Eukaryota</taxon>
        <taxon>Viridiplantae</taxon>
        <taxon>Streptophyta</taxon>
        <taxon>Embryophyta</taxon>
        <taxon>Tracheophyta</taxon>
        <taxon>Spermatophyta</taxon>
        <taxon>Magnoliopsida</taxon>
        <taxon>eudicotyledons</taxon>
        <taxon>Gunneridae</taxon>
        <taxon>Pentapetalae</taxon>
        <taxon>asterids</taxon>
        <taxon>Ericales</taxon>
        <taxon>Theaceae</taxon>
        <taxon>Camellia</taxon>
    </lineage>
</organism>
<gene>
    <name evidence="1" type="ORF">LOK49_LG13G01718</name>
</gene>
<protein>
    <submittedName>
        <fullName evidence="1">Uncharacterized protein</fullName>
    </submittedName>
</protein>
<evidence type="ECO:0000313" key="1">
    <source>
        <dbReference type="EMBL" id="KAI7989096.1"/>
    </source>
</evidence>
<name>A0ACC0FJY4_9ERIC</name>
<evidence type="ECO:0000313" key="2">
    <source>
        <dbReference type="Proteomes" id="UP001060215"/>
    </source>
</evidence>
<dbReference type="Proteomes" id="UP001060215">
    <property type="component" value="Chromosome 14"/>
</dbReference>
<keyword evidence="2" id="KW-1185">Reference proteome</keyword>
<sequence>MVCGCYARKWKPVELTYSHYGSNTIYRYSINAILDALLMKKLATGQLFVGQKLRFMLSSEDLGSWIKWLGWACFSLECQASSTVGLLMHMNGTYRAHWADRLGLCKGGGAPLAFRCIKGMRGPAPSTLIGVTRIYPVLYRERLSNGGFIVRSERMEAKMIQLYKQSCVAQEHKFSDESNILRMKVVQIWTLRMLQPLFS</sequence>
<reference evidence="1 2" key="1">
    <citation type="journal article" date="2022" name="Plant J.">
        <title>Chromosome-level genome of Camellia lanceoleosa provides a valuable resource for understanding genome evolution and self-incompatibility.</title>
        <authorList>
            <person name="Gong W."/>
            <person name="Xiao S."/>
            <person name="Wang L."/>
            <person name="Liao Z."/>
            <person name="Chang Y."/>
            <person name="Mo W."/>
            <person name="Hu G."/>
            <person name="Li W."/>
            <person name="Zhao G."/>
            <person name="Zhu H."/>
            <person name="Hu X."/>
            <person name="Ji K."/>
            <person name="Xiang X."/>
            <person name="Song Q."/>
            <person name="Yuan D."/>
            <person name="Jin S."/>
            <person name="Zhang L."/>
        </authorList>
    </citation>
    <scope>NUCLEOTIDE SEQUENCE [LARGE SCALE GENOMIC DNA]</scope>
    <source>
        <strain evidence="1">SQ_2022a</strain>
    </source>
</reference>
<dbReference type="EMBL" id="CM045771">
    <property type="protein sequence ID" value="KAI7989096.1"/>
    <property type="molecule type" value="Genomic_DNA"/>
</dbReference>
<accession>A0ACC0FJY4</accession>